<dbReference type="EMBL" id="JAEILD010000046">
    <property type="protein sequence ID" value="MBI6649548.1"/>
    <property type="molecule type" value="Genomic_DNA"/>
</dbReference>
<dbReference type="Proteomes" id="UP000614123">
    <property type="component" value="Unassembled WGS sequence"/>
</dbReference>
<sequence>MSESFAELFEESLKTLNLQAGSIITGVIVDIDYQARWVTVHAGLKSEALIPLEQFYNDAGDLTINVGDEVHVALDSVEDGFGETKLSREKAKRAECWIVLEAAFAAEEVVKGVINGKVKGGFTVDVNGIRAFLPGSLVDVRPVRDTTHLEGKELEFKVIKLDQKRNNVVVSRRSVLEAENSAEREALLESLQEGQQVKGIVKNLTDYGAFVDLGGVDGLLHITDMAWKRIKHPSEIVNVGDEIDVKVLKYDRERNRVSLGLKQLGEDPWVAIKARYPESTRVTARVTNLTDYGCFAELEEGVEGLVHVSEMDWTNKNIHPSKVVQVGDEVEVMVLDIDEERRRISLGIKQCKSNPWEDFSGQFNKGDKISGTIKSITDFGIFIGLDGGIDGLVHLSDISWNEVGEEAVRRFKKGDELDTVILSVDPERERISLGIKQLESDPFSEYVQENDKGAIVKGIVKEVDAKGAIITLADDIEATLKASEISRDRVEDARNVLKEGEEVEAKIISVDRKSRVIQLSIKSKDDAEEKEAIQSLRDKPATSEPSAGPTTLGDLLRAQMEKQN</sequence>
<dbReference type="PROSITE" id="PS50126">
    <property type="entry name" value="S1"/>
    <property type="match status" value="6"/>
</dbReference>
<dbReference type="FunFam" id="2.40.50.140:FF:000017">
    <property type="entry name" value="30S ribosomal protein S1"/>
    <property type="match status" value="1"/>
</dbReference>
<dbReference type="NCBIfam" id="TIGR00717">
    <property type="entry name" value="rpsA"/>
    <property type="match status" value="1"/>
</dbReference>
<dbReference type="SMART" id="SM00316">
    <property type="entry name" value="S1"/>
    <property type="match status" value="6"/>
</dbReference>
<keyword evidence="2" id="KW-0677">Repeat</keyword>
<keyword evidence="5 6" id="KW-0687">Ribonucleoprotein</keyword>
<dbReference type="NCBIfam" id="NF004951">
    <property type="entry name" value="PRK06299.1-1"/>
    <property type="match status" value="1"/>
</dbReference>
<dbReference type="GO" id="GO:0006412">
    <property type="term" value="P:translation"/>
    <property type="evidence" value="ECO:0007669"/>
    <property type="project" value="InterPro"/>
</dbReference>
<dbReference type="FunFam" id="2.40.50.140:FF:000018">
    <property type="entry name" value="30S ribosomal protein S1"/>
    <property type="match status" value="1"/>
</dbReference>
<reference evidence="12" key="3">
    <citation type="submission" date="2020-01" db="EMBL/GenBank/DDBJ databases">
        <title>Complete genome sequence of Pseudomonas veronii strain PVy, a versatile degrader capable of using multiple contaminants as sole carbon sources.</title>
        <authorList>
            <person name="Lopez-Echartea E."/>
            <person name="Ridl J."/>
            <person name="Pajer P."/>
            <person name="Strejcek M."/>
            <person name="Suman J."/>
            <person name="Uhlik O."/>
        </authorList>
    </citation>
    <scope>NUCLEOTIDE SEQUENCE</scope>
    <source>
        <strain evidence="12">Pvy</strain>
    </source>
</reference>
<keyword evidence="4 6" id="KW-0689">Ribosomal protein</keyword>
<keyword evidence="16" id="KW-1185">Reference proteome</keyword>
<evidence type="ECO:0000313" key="12">
    <source>
        <dbReference type="EMBL" id="QCG68526.1"/>
    </source>
</evidence>
<evidence type="ECO:0000313" key="16">
    <source>
        <dbReference type="Proteomes" id="UP000614123"/>
    </source>
</evidence>
<dbReference type="Proteomes" id="UP000552560">
    <property type="component" value="Unassembled WGS sequence"/>
</dbReference>
<evidence type="ECO:0000256" key="4">
    <source>
        <dbReference type="ARBA" id="ARBA00022980"/>
    </source>
</evidence>
<reference evidence="9 16" key="4">
    <citation type="submission" date="2020-12" db="EMBL/GenBank/DDBJ databases">
        <title>Comparative genomic insights into the epidemiology and virulence of plant pathogenic Pseudomonads from Turkey.</title>
        <authorList>
            <person name="Dillon M."/>
            <person name="Ruiz-Bedoya T."/>
            <person name="Bendalovic-Torma C."/>
            <person name="Guttman K.M."/>
            <person name="Kwak H."/>
            <person name="Middleton M.A."/>
            <person name="Wang P.W."/>
            <person name="Horuz S."/>
            <person name="Aysan Y."/>
            <person name="Guttman D.S."/>
        </authorList>
    </citation>
    <scope>NUCLEOTIDE SEQUENCE [LARGE SCALE GENOMIC DNA]</scope>
    <source>
        <strain evidence="9 16">S4_EA_3a</strain>
    </source>
</reference>
<keyword evidence="3 6" id="KW-0694">RNA-binding</keyword>
<evidence type="ECO:0000313" key="15">
    <source>
        <dbReference type="Proteomes" id="UP000552560"/>
    </source>
</evidence>
<evidence type="ECO:0000313" key="9">
    <source>
        <dbReference type="EMBL" id="MBI6649548.1"/>
    </source>
</evidence>
<dbReference type="CDD" id="cd05688">
    <property type="entry name" value="S1_RPS1_repeat_ec3"/>
    <property type="match status" value="1"/>
</dbReference>
<dbReference type="AlphaFoldDB" id="A0A0R3BI04"/>
<dbReference type="RefSeq" id="WP_003218806.1">
    <property type="nucleotide sequence ID" value="NZ_CP018420.1"/>
</dbReference>
<dbReference type="Proteomes" id="UP000298274">
    <property type="component" value="Chromosome"/>
</dbReference>
<dbReference type="GO" id="GO:0022627">
    <property type="term" value="C:cytosolic small ribosomal subunit"/>
    <property type="evidence" value="ECO:0007669"/>
    <property type="project" value="TreeGrafter"/>
</dbReference>
<evidence type="ECO:0000313" key="13">
    <source>
        <dbReference type="Proteomes" id="UP000298274"/>
    </source>
</evidence>
<dbReference type="PANTHER" id="PTHR10724:SF7">
    <property type="entry name" value="SMALL RIBOSOMAL SUBUNIT PROTEIN BS1C"/>
    <property type="match status" value="1"/>
</dbReference>
<evidence type="ECO:0000256" key="5">
    <source>
        <dbReference type="ARBA" id="ARBA00023274"/>
    </source>
</evidence>
<dbReference type="OrthoDB" id="9804077at2"/>
<gene>
    <name evidence="11" type="primary">rpsA</name>
    <name evidence="12" type="ORF">E4167_32605</name>
    <name evidence="11" type="ORF">HBO38_24260</name>
    <name evidence="10" type="ORF">HBO43_08315</name>
    <name evidence="9" type="ORF">YA0849_11075</name>
</gene>
<dbReference type="CDD" id="cd05689">
    <property type="entry name" value="S1_RPS1_repeat_ec4"/>
    <property type="match status" value="1"/>
</dbReference>
<feature type="domain" description="S1 motif" evidence="8">
    <location>
        <begin position="279"/>
        <end position="349"/>
    </location>
</feature>
<dbReference type="CDD" id="cd04465">
    <property type="entry name" value="S1_RPS1_repeat_ec2_hs2"/>
    <property type="match status" value="1"/>
</dbReference>
<evidence type="ECO:0000256" key="7">
    <source>
        <dbReference type="SAM" id="MobiDB-lite"/>
    </source>
</evidence>
<proteinExistence type="inferred from homology"/>
<comment type="similarity">
    <text evidence="1 6">Belongs to the bacterial ribosomal protein bS1 family.</text>
</comment>
<dbReference type="PRINTS" id="PR00681">
    <property type="entry name" value="RIBOSOMALS1"/>
</dbReference>
<name>A0A0R3BI04_PSEVE</name>
<feature type="domain" description="S1 motif" evidence="8">
    <location>
        <begin position="366"/>
        <end position="436"/>
    </location>
</feature>
<evidence type="ECO:0000313" key="14">
    <source>
        <dbReference type="Proteomes" id="UP000537729"/>
    </source>
</evidence>
<dbReference type="FunFam" id="2.40.50.140:FF:000021">
    <property type="entry name" value="30S ribosomal protein S1"/>
    <property type="match status" value="1"/>
</dbReference>
<reference evidence="14 15" key="2">
    <citation type="journal article" date="2020" name="Front. Microbiol.">
        <title>Genetic Organization of the aprX-lipA2 Operon Affects the Proteolytic Potential of Pseudomonas Species in Milk.</title>
        <authorList>
            <person name="Maier C."/>
            <person name="Huptas C."/>
            <person name="von Neubeck M."/>
            <person name="Scherer S."/>
            <person name="Wenning M."/>
            <person name="Lucking G."/>
        </authorList>
    </citation>
    <scope>NUCLEOTIDE SEQUENCE [LARGE SCALE GENOMIC DNA]</scope>
    <source>
        <strain evidence="11 14">DSM 16272</strain>
        <strain evidence="10 15">WS 4671</strain>
    </source>
</reference>
<evidence type="ECO:0000256" key="2">
    <source>
        <dbReference type="ARBA" id="ARBA00022737"/>
    </source>
</evidence>
<dbReference type="FunFam" id="2.40.50.140:FF:000016">
    <property type="entry name" value="30S ribosomal protein S1"/>
    <property type="match status" value="1"/>
</dbReference>
<dbReference type="Pfam" id="PF00575">
    <property type="entry name" value="S1"/>
    <property type="match status" value="5"/>
</dbReference>
<dbReference type="InterPro" id="IPR003029">
    <property type="entry name" value="S1_domain"/>
</dbReference>
<comment type="function">
    <text evidence="6">Binds mRNA; thus facilitating recognition of the initiation point. It is needed to translate mRNA with a short Shine-Dalgarno (SD) purine-rich sequence.</text>
</comment>
<dbReference type="EMBL" id="JAAQWE010000006">
    <property type="protein sequence ID" value="NMX96601.1"/>
    <property type="molecule type" value="Genomic_DNA"/>
</dbReference>
<feature type="region of interest" description="Disordered" evidence="7">
    <location>
        <begin position="525"/>
        <end position="552"/>
    </location>
</feature>
<reference evidence="13" key="1">
    <citation type="submission" date="2019-04" db="EMBL/GenBank/DDBJ databases">
        <title>Complete genome sequence of Pseudomonas veronii strain PVy, a versatile degrader capable of using multiple contaminants as sole carbon sources.</title>
        <authorList>
            <person name="Lopez-Echartea E."/>
            <person name="Ridl J."/>
            <person name="Pajer P."/>
            <person name="Strejcek M."/>
            <person name="Suman J."/>
            <person name="Uhlik O."/>
        </authorList>
    </citation>
    <scope>NUCLEOTIDE SEQUENCE [LARGE SCALE GENOMIC DNA]</scope>
    <source>
        <strain evidence="13">Pvy</strain>
    </source>
</reference>
<feature type="domain" description="S1 motif" evidence="8">
    <location>
        <begin position="453"/>
        <end position="522"/>
    </location>
</feature>
<dbReference type="GO" id="GO:0003729">
    <property type="term" value="F:mRNA binding"/>
    <property type="evidence" value="ECO:0007669"/>
    <property type="project" value="TreeGrafter"/>
</dbReference>
<dbReference type="GeneID" id="47555192"/>
<dbReference type="InterPro" id="IPR050437">
    <property type="entry name" value="Ribos_protein_bS1-like"/>
</dbReference>
<feature type="domain" description="S1 motif" evidence="8">
    <location>
        <begin position="194"/>
        <end position="262"/>
    </location>
</feature>
<accession>A0A0R3BI04</accession>
<feature type="domain" description="S1 motif" evidence="8">
    <location>
        <begin position="107"/>
        <end position="173"/>
    </location>
</feature>
<dbReference type="InterPro" id="IPR012340">
    <property type="entry name" value="NA-bd_OB-fold"/>
</dbReference>
<dbReference type="PANTHER" id="PTHR10724">
    <property type="entry name" value="30S RIBOSOMAL PROTEIN S1"/>
    <property type="match status" value="1"/>
</dbReference>
<dbReference type="InterPro" id="IPR035104">
    <property type="entry name" value="Ribosomal_protein_S1-like"/>
</dbReference>
<evidence type="ECO:0000313" key="11">
    <source>
        <dbReference type="EMBL" id="NMY11520.1"/>
    </source>
</evidence>
<organism evidence="11 14">
    <name type="scientific">Pseudomonas veronii</name>
    <dbReference type="NCBI Taxonomy" id="76761"/>
    <lineage>
        <taxon>Bacteria</taxon>
        <taxon>Pseudomonadati</taxon>
        <taxon>Pseudomonadota</taxon>
        <taxon>Gammaproteobacteria</taxon>
        <taxon>Pseudomonadales</taxon>
        <taxon>Pseudomonadaceae</taxon>
        <taxon>Pseudomonas</taxon>
    </lineage>
</organism>
<feature type="compositionally biased region" description="Basic and acidic residues" evidence="7">
    <location>
        <begin position="525"/>
        <end position="541"/>
    </location>
</feature>
<evidence type="ECO:0000256" key="6">
    <source>
        <dbReference type="PIRNR" id="PIRNR002111"/>
    </source>
</evidence>
<dbReference type="GO" id="GO:0003735">
    <property type="term" value="F:structural constituent of ribosome"/>
    <property type="evidence" value="ECO:0007669"/>
    <property type="project" value="InterPro"/>
</dbReference>
<evidence type="ECO:0000313" key="10">
    <source>
        <dbReference type="EMBL" id="NMX96601.1"/>
    </source>
</evidence>
<dbReference type="NCBIfam" id="NF004954">
    <property type="entry name" value="PRK06299.1-4"/>
    <property type="match status" value="1"/>
</dbReference>
<dbReference type="NCBIfam" id="NF004952">
    <property type="entry name" value="PRK06299.1-2"/>
    <property type="match status" value="1"/>
</dbReference>
<feature type="domain" description="S1 motif" evidence="8">
    <location>
        <begin position="21"/>
        <end position="89"/>
    </location>
</feature>
<dbReference type="Proteomes" id="UP000537729">
    <property type="component" value="Unassembled WGS sequence"/>
</dbReference>
<protein>
    <recommendedName>
        <fullName evidence="6">30S ribosomal protein S1</fullName>
    </recommendedName>
</protein>
<dbReference type="InterPro" id="IPR000110">
    <property type="entry name" value="Ribosomal_bS1"/>
</dbReference>
<dbReference type="SUPFAM" id="SSF50249">
    <property type="entry name" value="Nucleic acid-binding proteins"/>
    <property type="match status" value="6"/>
</dbReference>
<dbReference type="FunFam" id="2.40.50.140:FF:000011">
    <property type="entry name" value="30S ribosomal protein S1"/>
    <property type="match status" value="1"/>
</dbReference>
<evidence type="ECO:0000259" key="8">
    <source>
        <dbReference type="PROSITE" id="PS50126"/>
    </source>
</evidence>
<dbReference type="PIRSF" id="PIRSF002111">
    <property type="entry name" value="RpsA"/>
    <property type="match status" value="1"/>
</dbReference>
<dbReference type="EMBL" id="CP039631">
    <property type="protein sequence ID" value="QCG68526.1"/>
    <property type="molecule type" value="Genomic_DNA"/>
</dbReference>
<dbReference type="Gene3D" id="2.40.50.140">
    <property type="entry name" value="Nucleic acid-binding proteins"/>
    <property type="match status" value="6"/>
</dbReference>
<dbReference type="CDD" id="cd05691">
    <property type="entry name" value="S1_RPS1_repeat_ec6"/>
    <property type="match status" value="1"/>
</dbReference>
<evidence type="ECO:0000256" key="1">
    <source>
        <dbReference type="ARBA" id="ARBA00006767"/>
    </source>
</evidence>
<evidence type="ECO:0000256" key="3">
    <source>
        <dbReference type="ARBA" id="ARBA00022884"/>
    </source>
</evidence>
<dbReference type="EMBL" id="JAAQWG010000041">
    <property type="protein sequence ID" value="NMY11520.1"/>
    <property type="molecule type" value="Genomic_DNA"/>
</dbReference>